<dbReference type="PANTHER" id="PTHR10209:SF714">
    <property type="entry name" value="1-AMINOCYCLOPROPANE-1-CARBOXYLATE OXIDASE HOMOLOG 11-RELATED"/>
    <property type="match status" value="1"/>
</dbReference>
<dbReference type="InterPro" id="IPR027443">
    <property type="entry name" value="IPNS-like_sf"/>
</dbReference>
<evidence type="ECO:0000256" key="7">
    <source>
        <dbReference type="SAM" id="Coils"/>
    </source>
</evidence>
<dbReference type="Proteomes" id="UP001457282">
    <property type="component" value="Unassembled WGS sequence"/>
</dbReference>
<keyword evidence="3 6" id="KW-0479">Metal-binding</keyword>
<reference evidence="9 10" key="1">
    <citation type="journal article" date="2023" name="G3 (Bethesda)">
        <title>A chromosome-length genome assembly and annotation of blackberry (Rubus argutus, cv. 'Hillquist').</title>
        <authorList>
            <person name="Bruna T."/>
            <person name="Aryal R."/>
            <person name="Dudchenko O."/>
            <person name="Sargent D.J."/>
            <person name="Mead D."/>
            <person name="Buti M."/>
            <person name="Cavallini A."/>
            <person name="Hytonen T."/>
            <person name="Andres J."/>
            <person name="Pham M."/>
            <person name="Weisz D."/>
            <person name="Mascagni F."/>
            <person name="Usai G."/>
            <person name="Natali L."/>
            <person name="Bassil N."/>
            <person name="Fernandez G.E."/>
            <person name="Lomsadze A."/>
            <person name="Armour M."/>
            <person name="Olukolu B."/>
            <person name="Poorten T."/>
            <person name="Britton C."/>
            <person name="Davik J."/>
            <person name="Ashrafi H."/>
            <person name="Aiden E.L."/>
            <person name="Borodovsky M."/>
            <person name="Worthington M."/>
        </authorList>
    </citation>
    <scope>NUCLEOTIDE SEQUENCE [LARGE SCALE GENOMIC DNA]</scope>
    <source>
        <strain evidence="9">PI 553951</strain>
    </source>
</reference>
<comment type="caution">
    <text evidence="9">The sequence shown here is derived from an EMBL/GenBank/DDBJ whole genome shotgun (WGS) entry which is preliminary data.</text>
</comment>
<protein>
    <recommendedName>
        <fullName evidence="8">Fe2OG dioxygenase domain-containing protein</fullName>
    </recommendedName>
</protein>
<evidence type="ECO:0000256" key="3">
    <source>
        <dbReference type="ARBA" id="ARBA00022723"/>
    </source>
</evidence>
<evidence type="ECO:0000256" key="4">
    <source>
        <dbReference type="ARBA" id="ARBA00023002"/>
    </source>
</evidence>
<sequence length="363" mass="41481">MEAVDHCEAEKRVKEFKETKAGVKGIVDSGATKIPKMFVHSPEDLQQTHIDHDFRVPVIDLKGLDQSTERRKEVVNEISKAAEEWGFFQIMNHGVPLDVMEEILKGVRRFHEQPHETKVEWYSLDFKNKAVKYYSNGNLNASNPADWRDSMSWNCRFVEDQSNFQALPQVCRREIVEYSKHMTELREKLSELLSEALGLRSDFLSSIRCFKSETFVGHYYPVCPEPHLTLGATKHSDISYLTLLLQDSTGGLQVLHQNVWVDVPPAQGALVANLGDLMQIISNDKFKSVEHRVLATRTAEPRTSVACFFNAEDKLKPFGPIKELLSKNPPIYRDNITFGEFMAYYMSKGLDGNSALPHFRLMN</sequence>
<dbReference type="EMBL" id="JBEDUW010000002">
    <property type="protein sequence ID" value="KAK9945136.1"/>
    <property type="molecule type" value="Genomic_DNA"/>
</dbReference>
<proteinExistence type="inferred from homology"/>
<name>A0AAW1Y7L6_RUBAR</name>
<dbReference type="SUPFAM" id="SSF51197">
    <property type="entry name" value="Clavaminate synthase-like"/>
    <property type="match status" value="1"/>
</dbReference>
<dbReference type="GO" id="GO:0046872">
    <property type="term" value="F:metal ion binding"/>
    <property type="evidence" value="ECO:0007669"/>
    <property type="project" value="UniProtKB-KW"/>
</dbReference>
<evidence type="ECO:0000256" key="5">
    <source>
        <dbReference type="ARBA" id="ARBA00023004"/>
    </source>
</evidence>
<comment type="cofactor">
    <cofactor evidence="1">
        <name>Fe cation</name>
        <dbReference type="ChEBI" id="CHEBI:24875"/>
    </cofactor>
</comment>
<evidence type="ECO:0000256" key="1">
    <source>
        <dbReference type="ARBA" id="ARBA00001962"/>
    </source>
</evidence>
<dbReference type="Pfam" id="PF14226">
    <property type="entry name" value="DIOX_N"/>
    <property type="match status" value="1"/>
</dbReference>
<feature type="domain" description="Fe2OG dioxygenase" evidence="8">
    <location>
        <begin position="211"/>
        <end position="311"/>
    </location>
</feature>
<dbReference type="Pfam" id="PF03171">
    <property type="entry name" value="2OG-FeII_Oxy"/>
    <property type="match status" value="1"/>
</dbReference>
<evidence type="ECO:0000259" key="8">
    <source>
        <dbReference type="PROSITE" id="PS51471"/>
    </source>
</evidence>
<comment type="similarity">
    <text evidence="2 6">Belongs to the iron/ascorbate-dependent oxidoreductase family.</text>
</comment>
<accession>A0AAW1Y7L6</accession>
<feature type="coiled-coil region" evidence="7">
    <location>
        <begin position="175"/>
        <end position="202"/>
    </location>
</feature>
<dbReference type="InterPro" id="IPR005123">
    <property type="entry name" value="Oxoglu/Fe-dep_dioxygenase_dom"/>
</dbReference>
<evidence type="ECO:0000313" key="10">
    <source>
        <dbReference type="Proteomes" id="UP001457282"/>
    </source>
</evidence>
<dbReference type="PANTHER" id="PTHR10209">
    <property type="entry name" value="OXIDOREDUCTASE, 2OG-FE II OXYGENASE FAMILY PROTEIN"/>
    <property type="match status" value="1"/>
</dbReference>
<dbReference type="InterPro" id="IPR026992">
    <property type="entry name" value="DIOX_N"/>
</dbReference>
<dbReference type="GO" id="GO:0051213">
    <property type="term" value="F:dioxygenase activity"/>
    <property type="evidence" value="ECO:0007669"/>
    <property type="project" value="UniProtKB-ARBA"/>
</dbReference>
<evidence type="ECO:0000256" key="6">
    <source>
        <dbReference type="RuleBase" id="RU003682"/>
    </source>
</evidence>
<dbReference type="Gene3D" id="2.60.120.330">
    <property type="entry name" value="B-lactam Antibiotic, Isopenicillin N Synthase, Chain"/>
    <property type="match status" value="1"/>
</dbReference>
<dbReference type="AlphaFoldDB" id="A0AAW1Y7L6"/>
<keyword evidence="7" id="KW-0175">Coiled coil</keyword>
<dbReference type="FunFam" id="2.60.120.330:FF:000005">
    <property type="entry name" value="1-aminocyclopropane-1-carboxylate oxidase homolog 1"/>
    <property type="match status" value="1"/>
</dbReference>
<dbReference type="PROSITE" id="PS51471">
    <property type="entry name" value="FE2OG_OXY"/>
    <property type="match status" value="1"/>
</dbReference>
<evidence type="ECO:0000256" key="2">
    <source>
        <dbReference type="ARBA" id="ARBA00008056"/>
    </source>
</evidence>
<gene>
    <name evidence="9" type="ORF">M0R45_010666</name>
</gene>
<organism evidence="9 10">
    <name type="scientific">Rubus argutus</name>
    <name type="common">Southern blackberry</name>
    <dbReference type="NCBI Taxonomy" id="59490"/>
    <lineage>
        <taxon>Eukaryota</taxon>
        <taxon>Viridiplantae</taxon>
        <taxon>Streptophyta</taxon>
        <taxon>Embryophyta</taxon>
        <taxon>Tracheophyta</taxon>
        <taxon>Spermatophyta</taxon>
        <taxon>Magnoliopsida</taxon>
        <taxon>eudicotyledons</taxon>
        <taxon>Gunneridae</taxon>
        <taxon>Pentapetalae</taxon>
        <taxon>rosids</taxon>
        <taxon>fabids</taxon>
        <taxon>Rosales</taxon>
        <taxon>Rosaceae</taxon>
        <taxon>Rosoideae</taxon>
        <taxon>Rosoideae incertae sedis</taxon>
        <taxon>Rubus</taxon>
    </lineage>
</organism>
<keyword evidence="5 6" id="KW-0408">Iron</keyword>
<dbReference type="InterPro" id="IPR044861">
    <property type="entry name" value="IPNS-like_FE2OG_OXY"/>
</dbReference>
<evidence type="ECO:0000313" key="9">
    <source>
        <dbReference type="EMBL" id="KAK9945136.1"/>
    </source>
</evidence>
<keyword evidence="4 6" id="KW-0560">Oxidoreductase</keyword>
<keyword evidence="10" id="KW-1185">Reference proteome</keyword>